<name>A0A915IK43_ROMCU</name>
<evidence type="ECO:0000313" key="2">
    <source>
        <dbReference type="Proteomes" id="UP000887565"/>
    </source>
</evidence>
<protein>
    <submittedName>
        <fullName evidence="3">Uncharacterized protein</fullName>
    </submittedName>
</protein>
<reference evidence="3" key="1">
    <citation type="submission" date="2022-11" db="UniProtKB">
        <authorList>
            <consortium name="WormBaseParasite"/>
        </authorList>
    </citation>
    <scope>IDENTIFICATION</scope>
</reference>
<feature type="transmembrane region" description="Helical" evidence="1">
    <location>
        <begin position="36"/>
        <end position="60"/>
    </location>
</feature>
<organism evidence="2 3">
    <name type="scientific">Romanomermis culicivorax</name>
    <name type="common">Nematode worm</name>
    <dbReference type="NCBI Taxonomy" id="13658"/>
    <lineage>
        <taxon>Eukaryota</taxon>
        <taxon>Metazoa</taxon>
        <taxon>Ecdysozoa</taxon>
        <taxon>Nematoda</taxon>
        <taxon>Enoplea</taxon>
        <taxon>Dorylaimia</taxon>
        <taxon>Mermithida</taxon>
        <taxon>Mermithoidea</taxon>
        <taxon>Mermithidae</taxon>
        <taxon>Romanomermis</taxon>
    </lineage>
</organism>
<keyword evidence="2" id="KW-1185">Reference proteome</keyword>
<sequence length="69" mass="7880">MPVRGYIVEMKEAGGDWKKIGESKTLEFKNFGANPVILRVLIKKLYVLLFLARITVIQAYKPARIAMIK</sequence>
<proteinExistence type="predicted"/>
<dbReference type="Proteomes" id="UP000887565">
    <property type="component" value="Unplaced"/>
</dbReference>
<keyword evidence="1" id="KW-0812">Transmembrane</keyword>
<evidence type="ECO:0000313" key="3">
    <source>
        <dbReference type="WBParaSite" id="nRc.2.0.1.t14190-RA"/>
    </source>
</evidence>
<evidence type="ECO:0000256" key="1">
    <source>
        <dbReference type="SAM" id="Phobius"/>
    </source>
</evidence>
<dbReference type="WBParaSite" id="nRc.2.0.1.t14190-RA">
    <property type="protein sequence ID" value="nRc.2.0.1.t14190-RA"/>
    <property type="gene ID" value="nRc.2.0.1.g14190"/>
</dbReference>
<dbReference type="AlphaFoldDB" id="A0A915IK43"/>
<accession>A0A915IK43</accession>
<keyword evidence="1" id="KW-0472">Membrane</keyword>
<keyword evidence="1" id="KW-1133">Transmembrane helix</keyword>